<dbReference type="Gene3D" id="3.20.20.150">
    <property type="entry name" value="Divalent-metal-dependent TIM barrel enzymes"/>
    <property type="match status" value="1"/>
</dbReference>
<dbReference type="InterPro" id="IPR050312">
    <property type="entry name" value="IolE/XylAMocC-like"/>
</dbReference>
<dbReference type="RefSeq" id="WP_249334333.1">
    <property type="nucleotide sequence ID" value="NZ_JACRSY010000050.1"/>
</dbReference>
<organism evidence="2 3">
    <name type="scientific">Zhenhengia yiwuensis</name>
    <dbReference type="NCBI Taxonomy" id="2763666"/>
    <lineage>
        <taxon>Bacteria</taxon>
        <taxon>Bacillati</taxon>
        <taxon>Bacillota</taxon>
        <taxon>Clostridia</taxon>
        <taxon>Lachnospirales</taxon>
        <taxon>Lachnospiraceae</taxon>
        <taxon>Zhenhengia</taxon>
    </lineage>
</organism>
<dbReference type="EMBL" id="JACRSY010000050">
    <property type="protein sequence ID" value="MBC8581412.1"/>
    <property type="molecule type" value="Genomic_DNA"/>
</dbReference>
<sequence length="281" mass="31298">MNRFPIGVIIDSFRTDMQTALKKAENMGVKGIQVYSTHGDMSPENLTPSKRKEFLNRVKDHGLEISALCGDLGQGFGDPLKNKVNIEKSKRILDLAKDLETSIVTTHIGVIPQDPNHDRYKIMQEACFELSQYADELKAHFAIETGPETALTLRNFLDTLGSKGVAVNLDPANLVMVTGDDPVQAVYTLKDYIVHTHAKDGRRLLIKDPEVIYGLVEETIQEGKAFIELPLGQGDVDFKKYLQALTDIGYKGFLTIEREVGDNPEADIKLAVDFLNHMLRG</sequence>
<dbReference type="SUPFAM" id="SSF51658">
    <property type="entry name" value="Xylose isomerase-like"/>
    <property type="match status" value="1"/>
</dbReference>
<dbReference type="AlphaFoldDB" id="A0A926ENA0"/>
<feature type="domain" description="Xylose isomerase-like TIM barrel" evidence="1">
    <location>
        <begin position="22"/>
        <end position="276"/>
    </location>
</feature>
<dbReference type="PANTHER" id="PTHR12110">
    <property type="entry name" value="HYDROXYPYRUVATE ISOMERASE"/>
    <property type="match status" value="1"/>
</dbReference>
<keyword evidence="2" id="KW-0413">Isomerase</keyword>
<proteinExistence type="predicted"/>
<accession>A0A926ENA0</accession>
<comment type="caution">
    <text evidence="2">The sequence shown here is derived from an EMBL/GenBank/DDBJ whole genome shotgun (WGS) entry which is preliminary data.</text>
</comment>
<gene>
    <name evidence="2" type="ORF">H8718_18135</name>
</gene>
<name>A0A926ENA0_9FIRM</name>
<dbReference type="Pfam" id="PF01261">
    <property type="entry name" value="AP_endonuc_2"/>
    <property type="match status" value="1"/>
</dbReference>
<evidence type="ECO:0000259" key="1">
    <source>
        <dbReference type="Pfam" id="PF01261"/>
    </source>
</evidence>
<dbReference type="GO" id="GO:0016853">
    <property type="term" value="F:isomerase activity"/>
    <property type="evidence" value="ECO:0007669"/>
    <property type="project" value="UniProtKB-KW"/>
</dbReference>
<dbReference type="InterPro" id="IPR036237">
    <property type="entry name" value="Xyl_isomerase-like_sf"/>
</dbReference>
<keyword evidence="3" id="KW-1185">Reference proteome</keyword>
<reference evidence="2" key="1">
    <citation type="submission" date="2020-08" db="EMBL/GenBank/DDBJ databases">
        <title>Genome public.</title>
        <authorList>
            <person name="Liu C."/>
            <person name="Sun Q."/>
        </authorList>
    </citation>
    <scope>NUCLEOTIDE SEQUENCE</scope>
    <source>
        <strain evidence="2">NSJ-12</strain>
    </source>
</reference>
<protein>
    <submittedName>
        <fullName evidence="2">Sugar phosphate isomerase/epimerase</fullName>
    </submittedName>
</protein>
<dbReference type="PANTHER" id="PTHR12110:SF41">
    <property type="entry name" value="INOSOSE DEHYDRATASE"/>
    <property type="match status" value="1"/>
</dbReference>
<evidence type="ECO:0000313" key="3">
    <source>
        <dbReference type="Proteomes" id="UP000655830"/>
    </source>
</evidence>
<evidence type="ECO:0000313" key="2">
    <source>
        <dbReference type="EMBL" id="MBC8581412.1"/>
    </source>
</evidence>
<dbReference type="Proteomes" id="UP000655830">
    <property type="component" value="Unassembled WGS sequence"/>
</dbReference>
<dbReference type="InterPro" id="IPR013022">
    <property type="entry name" value="Xyl_isomerase-like_TIM-brl"/>
</dbReference>